<evidence type="ECO:0000313" key="2">
    <source>
        <dbReference type="Proteomes" id="UP000192578"/>
    </source>
</evidence>
<dbReference type="OrthoDB" id="2820488at2759"/>
<dbReference type="EMBL" id="MTYJ01000023">
    <property type="protein sequence ID" value="OQV21392.1"/>
    <property type="molecule type" value="Genomic_DNA"/>
</dbReference>
<gene>
    <name evidence="1" type="ORF">BV898_04601</name>
</gene>
<proteinExistence type="predicted"/>
<name>A0A1W0X250_HYPEX</name>
<dbReference type="Gene3D" id="3.10.450.50">
    <property type="match status" value="2"/>
</dbReference>
<dbReference type="SUPFAM" id="SSF54427">
    <property type="entry name" value="NTF2-like"/>
    <property type="match status" value="2"/>
</dbReference>
<accession>A0A1W0X250</accession>
<evidence type="ECO:0008006" key="3">
    <source>
        <dbReference type="Google" id="ProtNLM"/>
    </source>
</evidence>
<protein>
    <recommendedName>
        <fullName evidence="3">SnoaL-like domain-containing protein</fullName>
    </recommendedName>
</protein>
<sequence>MHPQYIQHNVAAGDTKEGILSILPFIPKTGRISTIRIFQDGDYVFTHNLYNISAPAKVVFDVYRFEDGKVVEHWDNIQTLETTPNPAGRTMLDGTIQPTQLTLAQTAANKALVKSYIRDVLMGGNIEKLPEYFHEDQFIQHAPGALDGPVGFNGSEQTYNRIRMVLGDGNFVLAMGEGTAAGVPTAFYNLYRVENGKLAEHWNVIESILPRDQWNPTNNNGRF</sequence>
<dbReference type="AlphaFoldDB" id="A0A1W0X250"/>
<evidence type="ECO:0000313" key="1">
    <source>
        <dbReference type="EMBL" id="OQV21392.1"/>
    </source>
</evidence>
<dbReference type="Proteomes" id="UP000192578">
    <property type="component" value="Unassembled WGS sequence"/>
</dbReference>
<dbReference type="InterPro" id="IPR032710">
    <property type="entry name" value="NTF2-like_dom_sf"/>
</dbReference>
<organism evidence="1 2">
    <name type="scientific">Hypsibius exemplaris</name>
    <name type="common">Freshwater tardigrade</name>
    <dbReference type="NCBI Taxonomy" id="2072580"/>
    <lineage>
        <taxon>Eukaryota</taxon>
        <taxon>Metazoa</taxon>
        <taxon>Ecdysozoa</taxon>
        <taxon>Tardigrada</taxon>
        <taxon>Eutardigrada</taxon>
        <taxon>Parachela</taxon>
        <taxon>Hypsibioidea</taxon>
        <taxon>Hypsibiidae</taxon>
        <taxon>Hypsibius</taxon>
    </lineage>
</organism>
<comment type="caution">
    <text evidence="1">The sequence shown here is derived from an EMBL/GenBank/DDBJ whole genome shotgun (WGS) entry which is preliminary data.</text>
</comment>
<reference evidence="2" key="1">
    <citation type="submission" date="2017-01" db="EMBL/GenBank/DDBJ databases">
        <title>Comparative genomics of anhydrobiosis in the tardigrade Hypsibius dujardini.</title>
        <authorList>
            <person name="Yoshida Y."/>
            <person name="Koutsovoulos G."/>
            <person name="Laetsch D."/>
            <person name="Stevens L."/>
            <person name="Kumar S."/>
            <person name="Horikawa D."/>
            <person name="Ishino K."/>
            <person name="Komine S."/>
            <person name="Tomita M."/>
            <person name="Blaxter M."/>
            <person name="Arakawa K."/>
        </authorList>
    </citation>
    <scope>NUCLEOTIDE SEQUENCE [LARGE SCALE GENOMIC DNA]</scope>
    <source>
        <strain evidence="2">Z151</strain>
    </source>
</reference>
<keyword evidence="2" id="KW-1185">Reference proteome</keyword>